<dbReference type="AlphaFoldDB" id="A0A8J6C193"/>
<protein>
    <recommendedName>
        <fullName evidence="2">ELMO domain-containing protein</fullName>
    </recommendedName>
</protein>
<name>A0A8J6C193_DIALT</name>
<dbReference type="InterPro" id="IPR006816">
    <property type="entry name" value="ELMO_dom"/>
</dbReference>
<organism evidence="3 4">
    <name type="scientific">Diacronema lutheri</name>
    <name type="common">Unicellular marine alga</name>
    <name type="synonym">Monochrysis lutheri</name>
    <dbReference type="NCBI Taxonomy" id="2081491"/>
    <lineage>
        <taxon>Eukaryota</taxon>
        <taxon>Haptista</taxon>
        <taxon>Haptophyta</taxon>
        <taxon>Pavlovophyceae</taxon>
        <taxon>Pavlovales</taxon>
        <taxon>Pavlovaceae</taxon>
        <taxon>Diacronema</taxon>
    </lineage>
</organism>
<keyword evidence="1" id="KW-0812">Transmembrane</keyword>
<comment type="caution">
    <text evidence="3">The sequence shown here is derived from an EMBL/GenBank/DDBJ whole genome shotgun (WGS) entry which is preliminary data.</text>
</comment>
<keyword evidence="4" id="KW-1185">Reference proteome</keyword>
<dbReference type="EMBL" id="JAGTXO010000073">
    <property type="protein sequence ID" value="KAG8457359.1"/>
    <property type="molecule type" value="Genomic_DNA"/>
</dbReference>
<sequence>MAPESSLLEGSTVPVLVALAFVGAAAYIFMRDQSGDLRAMLSAAPSPVNSLKLARAIARMYGSELAQCIDFKLTPPRLRLHEGQAEACASKLRKLARFGPSDSELEHSLSRVLGEMVSLSALTAEADGLRRTTVSATNATHEAALEALWDALQPGRARDGGRISKSWGDIGFQGSDPTTDFRGMGFFALLSLLHTARAHPAFCARHVRTYMTPGNELTYFPFAITSINVTGWLLDMLGAGELDLVILTTGARLETLHEVHFALFVHFARAWERERPKSVMEFGRVQKAVLAEVKRVGIERLLDAAAACGE</sequence>
<reference evidence="3" key="1">
    <citation type="submission" date="2021-05" db="EMBL/GenBank/DDBJ databases">
        <title>The genome of the haptophyte Pavlova lutheri (Diacronema luteri, Pavlovales) - a model for lipid biosynthesis in eukaryotic algae.</title>
        <authorList>
            <person name="Hulatt C.J."/>
            <person name="Posewitz M.C."/>
        </authorList>
    </citation>
    <scope>NUCLEOTIDE SEQUENCE</scope>
    <source>
        <strain evidence="3">NIVA-4/92</strain>
    </source>
</reference>
<feature type="domain" description="ELMO" evidence="2">
    <location>
        <begin position="140"/>
        <end position="297"/>
    </location>
</feature>
<keyword evidence="1" id="KW-1133">Transmembrane helix</keyword>
<dbReference type="PANTHER" id="PTHR12771:SF51">
    <property type="entry name" value="LD01482P"/>
    <property type="match status" value="1"/>
</dbReference>
<evidence type="ECO:0000313" key="3">
    <source>
        <dbReference type="EMBL" id="KAG8457359.1"/>
    </source>
</evidence>
<dbReference type="InterPro" id="IPR050868">
    <property type="entry name" value="ELMO_domain-containing"/>
</dbReference>
<proteinExistence type="predicted"/>
<evidence type="ECO:0000256" key="1">
    <source>
        <dbReference type="SAM" id="Phobius"/>
    </source>
</evidence>
<dbReference type="PANTHER" id="PTHR12771">
    <property type="entry name" value="ENGULFMENT AND CELL MOTILITY"/>
    <property type="match status" value="1"/>
</dbReference>
<dbReference type="Proteomes" id="UP000751190">
    <property type="component" value="Unassembled WGS sequence"/>
</dbReference>
<dbReference type="Pfam" id="PF04727">
    <property type="entry name" value="ELMO_CED12"/>
    <property type="match status" value="1"/>
</dbReference>
<evidence type="ECO:0000259" key="2">
    <source>
        <dbReference type="PROSITE" id="PS51335"/>
    </source>
</evidence>
<dbReference type="PROSITE" id="PS51335">
    <property type="entry name" value="ELMO"/>
    <property type="match status" value="1"/>
</dbReference>
<gene>
    <name evidence="3" type="ORF">KFE25_014088</name>
</gene>
<accession>A0A8J6C193</accession>
<dbReference type="OrthoDB" id="67155at2759"/>
<keyword evidence="1" id="KW-0472">Membrane</keyword>
<evidence type="ECO:0000313" key="4">
    <source>
        <dbReference type="Proteomes" id="UP000751190"/>
    </source>
</evidence>
<feature type="transmembrane region" description="Helical" evidence="1">
    <location>
        <begin position="12"/>
        <end position="30"/>
    </location>
</feature>